<dbReference type="EMBL" id="BLXT01008339">
    <property type="protein sequence ID" value="GFO47669.1"/>
    <property type="molecule type" value="Genomic_DNA"/>
</dbReference>
<reference evidence="5 6" key="1">
    <citation type="journal article" date="2021" name="Elife">
        <title>Chloroplast acquisition without the gene transfer in kleptoplastic sea slugs, Plakobranchus ocellatus.</title>
        <authorList>
            <person name="Maeda T."/>
            <person name="Takahashi S."/>
            <person name="Yoshida T."/>
            <person name="Shimamura S."/>
            <person name="Takaki Y."/>
            <person name="Nagai Y."/>
            <person name="Toyoda A."/>
            <person name="Suzuki Y."/>
            <person name="Arimoto A."/>
            <person name="Ishii H."/>
            <person name="Satoh N."/>
            <person name="Nishiyama T."/>
            <person name="Hasebe M."/>
            <person name="Maruyama T."/>
            <person name="Minagawa J."/>
            <person name="Obokata J."/>
            <person name="Shigenobu S."/>
        </authorList>
    </citation>
    <scope>NUCLEOTIDE SEQUENCE [LARGE SCALE GENOMIC DNA]</scope>
</reference>
<accession>A0AAV4DUH1</accession>
<protein>
    <submittedName>
        <fullName evidence="5">Ankyrin repeat-containing protein</fullName>
    </submittedName>
</protein>
<comment type="caution">
    <text evidence="5">The sequence shown here is derived from an EMBL/GenBank/DDBJ whole genome shotgun (WGS) entry which is preliminary data.</text>
</comment>
<dbReference type="Proteomes" id="UP000735302">
    <property type="component" value="Unassembled WGS sequence"/>
</dbReference>
<feature type="repeat" description="ANK" evidence="3">
    <location>
        <begin position="166"/>
        <end position="189"/>
    </location>
</feature>
<dbReference type="Pfam" id="PF07525">
    <property type="entry name" value="SOCS_box"/>
    <property type="match status" value="1"/>
</dbReference>
<evidence type="ECO:0000256" key="1">
    <source>
        <dbReference type="ARBA" id="ARBA00022737"/>
    </source>
</evidence>
<name>A0AAV4DUH1_9GAST</name>
<keyword evidence="2 3" id="KW-0040">ANK repeat</keyword>
<dbReference type="PROSITE" id="PS50225">
    <property type="entry name" value="SOCS"/>
    <property type="match status" value="1"/>
</dbReference>
<dbReference type="PANTHER" id="PTHR24198:SF165">
    <property type="entry name" value="ANKYRIN REPEAT-CONTAINING PROTEIN-RELATED"/>
    <property type="match status" value="1"/>
</dbReference>
<evidence type="ECO:0000313" key="5">
    <source>
        <dbReference type="EMBL" id="GFO47669.1"/>
    </source>
</evidence>
<evidence type="ECO:0000313" key="6">
    <source>
        <dbReference type="Proteomes" id="UP000735302"/>
    </source>
</evidence>
<keyword evidence="6" id="KW-1185">Reference proteome</keyword>
<dbReference type="SUPFAM" id="SSF48403">
    <property type="entry name" value="Ankyrin repeat"/>
    <property type="match status" value="1"/>
</dbReference>
<dbReference type="PROSITE" id="PS50088">
    <property type="entry name" value="ANK_REPEAT"/>
    <property type="match status" value="1"/>
</dbReference>
<feature type="domain" description="SOCS box" evidence="4">
    <location>
        <begin position="361"/>
        <end position="414"/>
    </location>
</feature>
<sequence>MASQACESMLRVHVENHNLEGLRRAIEGVDINTAVDSCHLKPGRQESMRLFLKENESVVERACLLGHLDMLEMFLLHGCSSNLPTSHGRLIHTVLTAIKAHRWLVDSGTALATIRLLFTLDCDVNVKNYQGKSPLLLAAELADVPIMAEIITRCLPWQLTCPERDNRHTPLHMACMNGSVGCVRLLLDRLPRDEAVVDIGDCLNLSPLLCSMMVLKHNVNFHRRDGRKDDALLTVQYSHIAIVEMLLNQGARPTKPVSPTYEAPSGASTSPIANALSPHPTCRSALQTALEVAHQYEVHRVIICHKCEEQPTVKKLATPYAELVRMIVQKCDLSPFTTNELEVWANAHPYIQGLLQEINTYLQIRESRRRNAPNLLSLSRHAIRIQAAKANGLSNLESLPLPRKLKDYVRFIDL</sequence>
<proteinExistence type="predicted"/>
<evidence type="ECO:0000256" key="3">
    <source>
        <dbReference type="PROSITE-ProRule" id="PRU00023"/>
    </source>
</evidence>
<keyword evidence="1" id="KW-0677">Repeat</keyword>
<dbReference type="AlphaFoldDB" id="A0AAV4DUH1"/>
<dbReference type="Gene3D" id="1.25.40.20">
    <property type="entry name" value="Ankyrin repeat-containing domain"/>
    <property type="match status" value="2"/>
</dbReference>
<dbReference type="InterPro" id="IPR002110">
    <property type="entry name" value="Ankyrin_rpt"/>
</dbReference>
<organism evidence="5 6">
    <name type="scientific">Plakobranchus ocellatus</name>
    <dbReference type="NCBI Taxonomy" id="259542"/>
    <lineage>
        <taxon>Eukaryota</taxon>
        <taxon>Metazoa</taxon>
        <taxon>Spiralia</taxon>
        <taxon>Lophotrochozoa</taxon>
        <taxon>Mollusca</taxon>
        <taxon>Gastropoda</taxon>
        <taxon>Heterobranchia</taxon>
        <taxon>Euthyneura</taxon>
        <taxon>Panpulmonata</taxon>
        <taxon>Sacoglossa</taxon>
        <taxon>Placobranchoidea</taxon>
        <taxon>Plakobranchidae</taxon>
        <taxon>Plakobranchus</taxon>
    </lineage>
</organism>
<dbReference type="InterPro" id="IPR001496">
    <property type="entry name" value="SOCS_box"/>
</dbReference>
<evidence type="ECO:0000259" key="4">
    <source>
        <dbReference type="PROSITE" id="PS50225"/>
    </source>
</evidence>
<dbReference type="PANTHER" id="PTHR24198">
    <property type="entry name" value="ANKYRIN REPEAT AND PROTEIN KINASE DOMAIN-CONTAINING PROTEIN"/>
    <property type="match status" value="1"/>
</dbReference>
<dbReference type="SMART" id="SM00248">
    <property type="entry name" value="ANK"/>
    <property type="match status" value="4"/>
</dbReference>
<gene>
    <name evidence="5" type="ORF">PoB_007417400</name>
</gene>
<evidence type="ECO:0000256" key="2">
    <source>
        <dbReference type="ARBA" id="ARBA00023043"/>
    </source>
</evidence>
<dbReference type="InterPro" id="IPR036770">
    <property type="entry name" value="Ankyrin_rpt-contain_sf"/>
</dbReference>
<dbReference type="PROSITE" id="PS50297">
    <property type="entry name" value="ANK_REP_REGION"/>
    <property type="match status" value="1"/>
</dbReference>
<dbReference type="Pfam" id="PF12796">
    <property type="entry name" value="Ank_2"/>
    <property type="match status" value="1"/>
</dbReference>